<name>T1IAW7_RHOPR</name>
<dbReference type="GO" id="GO:0005524">
    <property type="term" value="F:ATP binding"/>
    <property type="evidence" value="ECO:0007669"/>
    <property type="project" value="UniProtKB-KW"/>
</dbReference>
<organism evidence="2 3">
    <name type="scientific">Rhodnius prolixus</name>
    <name type="common">Triatomid bug</name>
    <dbReference type="NCBI Taxonomy" id="13249"/>
    <lineage>
        <taxon>Eukaryota</taxon>
        <taxon>Metazoa</taxon>
        <taxon>Ecdysozoa</taxon>
        <taxon>Arthropoda</taxon>
        <taxon>Hexapoda</taxon>
        <taxon>Insecta</taxon>
        <taxon>Pterygota</taxon>
        <taxon>Neoptera</taxon>
        <taxon>Paraneoptera</taxon>
        <taxon>Hemiptera</taxon>
        <taxon>Heteroptera</taxon>
        <taxon>Panheteroptera</taxon>
        <taxon>Cimicomorpha</taxon>
        <taxon>Reduviidae</taxon>
        <taxon>Triatominae</taxon>
        <taxon>Rhodnius</taxon>
    </lineage>
</organism>
<dbReference type="VEuPathDB" id="VectorBase:RPRC013438"/>
<dbReference type="PANTHER" id="PTHR12450">
    <property type="entry name" value="DENTIN MATRIX PROTEIN 4 PROTEIN FAM20"/>
    <property type="match status" value="1"/>
</dbReference>
<feature type="binding site" evidence="1">
    <location>
        <position position="174"/>
    </location>
    <ligand>
        <name>ATP</name>
        <dbReference type="ChEBI" id="CHEBI:30616"/>
    </ligand>
</feature>
<evidence type="ECO:0000313" key="3">
    <source>
        <dbReference type="Proteomes" id="UP000015103"/>
    </source>
</evidence>
<keyword evidence="1" id="KW-0547">Nucleotide-binding</keyword>
<dbReference type="PANTHER" id="PTHR12450:SF22">
    <property type="entry name" value="EXTRACELLULAR SERINE_THREONINE PROTEIN CG31145"/>
    <property type="match status" value="1"/>
</dbReference>
<keyword evidence="3" id="KW-1185">Reference proteome</keyword>
<dbReference type="GO" id="GO:0004674">
    <property type="term" value="F:protein serine/threonine kinase activity"/>
    <property type="evidence" value="ECO:0007669"/>
    <property type="project" value="TreeGrafter"/>
</dbReference>
<dbReference type="Proteomes" id="UP000015103">
    <property type="component" value="Unassembled WGS sequence"/>
</dbReference>
<keyword evidence="1" id="KW-0067">ATP-binding</keyword>
<dbReference type="eggNOG" id="ENOG502T19B">
    <property type="taxonomic scope" value="Eukaryota"/>
</dbReference>
<dbReference type="GO" id="GO:0005794">
    <property type="term" value="C:Golgi apparatus"/>
    <property type="evidence" value="ECO:0007669"/>
    <property type="project" value="TreeGrafter"/>
</dbReference>
<dbReference type="EMBL" id="ACPB03005818">
    <property type="status" value="NOT_ANNOTATED_CDS"/>
    <property type="molecule type" value="Genomic_DNA"/>
</dbReference>
<dbReference type="AlphaFoldDB" id="T1IAW7"/>
<sequence length="240" mass="26349">MIHSNLIKPIVNLLKVFGNFVSNDKLYGVIIAKKVVFKKEERGSGGGGGGGGGLTGQIVTSSSLLSPQDSITSQVFSTIRPSSKDQFLDLKEVLLDPGHQEVVINTYESDEPNPTIATIFKIKPKKNLTLLERFHLGISKHELYKENDPLVPAILQEMATAKIVHVCQKEGGTQIKLVIDYANKDQALFKPMSKQEPWDPLEIGEQSLHPMLARNCTQLPYLQPSTAVISSSSGLNRELC</sequence>
<dbReference type="STRING" id="13249.T1IAW7"/>
<dbReference type="EnsemblMetazoa" id="RPRC013438-RA">
    <property type="protein sequence ID" value="RPRC013438-PA"/>
    <property type="gene ID" value="RPRC013438"/>
</dbReference>
<dbReference type="HOGENOM" id="CLU_1157677_0_0_1"/>
<dbReference type="InParanoid" id="T1IAW7"/>
<dbReference type="InterPro" id="IPR024869">
    <property type="entry name" value="FAM20"/>
</dbReference>
<evidence type="ECO:0000313" key="2">
    <source>
        <dbReference type="EnsemblMetazoa" id="RPRC013438-PA"/>
    </source>
</evidence>
<accession>T1IAW7</accession>
<proteinExistence type="predicted"/>
<evidence type="ECO:0000256" key="1">
    <source>
        <dbReference type="PIRSR" id="PIRSR624869-2"/>
    </source>
</evidence>
<protein>
    <submittedName>
        <fullName evidence="2">Uncharacterized protein</fullName>
    </submittedName>
</protein>
<reference evidence="2" key="1">
    <citation type="submission" date="2015-05" db="UniProtKB">
        <authorList>
            <consortium name="EnsemblMetazoa"/>
        </authorList>
    </citation>
    <scope>IDENTIFICATION</scope>
</reference>
<feature type="binding site" evidence="1">
    <location>
        <position position="190"/>
    </location>
    <ligand>
        <name>ATP</name>
        <dbReference type="ChEBI" id="CHEBI:30616"/>
    </ligand>
</feature>